<comment type="caution">
    <text evidence="1">The sequence shown here is derived from an EMBL/GenBank/DDBJ whole genome shotgun (WGS) entry which is preliminary data.</text>
</comment>
<gene>
    <name evidence="1" type="ORF">L9F63_026305</name>
</gene>
<evidence type="ECO:0000313" key="1">
    <source>
        <dbReference type="EMBL" id="KAJ9600554.1"/>
    </source>
</evidence>
<reference evidence="1" key="1">
    <citation type="journal article" date="2023" name="IScience">
        <title>Live-bearing cockroach genome reveals convergent evolutionary mechanisms linked to viviparity in insects and beyond.</title>
        <authorList>
            <person name="Fouks B."/>
            <person name="Harrison M.C."/>
            <person name="Mikhailova A.A."/>
            <person name="Marchal E."/>
            <person name="English S."/>
            <person name="Carruthers M."/>
            <person name="Jennings E.C."/>
            <person name="Chiamaka E.L."/>
            <person name="Frigard R.A."/>
            <person name="Pippel M."/>
            <person name="Attardo G.M."/>
            <person name="Benoit J.B."/>
            <person name="Bornberg-Bauer E."/>
            <person name="Tobe S.S."/>
        </authorList>
    </citation>
    <scope>NUCLEOTIDE SEQUENCE</scope>
    <source>
        <strain evidence="1">Stay&amp;Tobe</strain>
    </source>
</reference>
<reference evidence="1" key="2">
    <citation type="submission" date="2023-05" db="EMBL/GenBank/DDBJ databases">
        <authorList>
            <person name="Fouks B."/>
        </authorList>
    </citation>
    <scope>NUCLEOTIDE SEQUENCE</scope>
    <source>
        <strain evidence="1">Stay&amp;Tobe</strain>
        <tissue evidence="1">Testes</tissue>
    </source>
</reference>
<sequence length="55" mass="6582">IIFQVCFMPNLRSWLGQCLRERLKYTENLYMRALRAGGIYMGNISFDVYRVTNMK</sequence>
<accession>A0AAD8ESK7</accession>
<dbReference type="AlphaFoldDB" id="A0AAD8ESK7"/>
<proteinExistence type="predicted"/>
<dbReference type="Proteomes" id="UP001233999">
    <property type="component" value="Unassembled WGS sequence"/>
</dbReference>
<keyword evidence="2" id="KW-1185">Reference proteome</keyword>
<protein>
    <submittedName>
        <fullName evidence="1">Uncharacterized protein</fullName>
    </submittedName>
</protein>
<evidence type="ECO:0000313" key="2">
    <source>
        <dbReference type="Proteomes" id="UP001233999"/>
    </source>
</evidence>
<feature type="non-terminal residue" evidence="1">
    <location>
        <position position="55"/>
    </location>
</feature>
<feature type="non-terminal residue" evidence="1">
    <location>
        <position position="1"/>
    </location>
</feature>
<organism evidence="1 2">
    <name type="scientific">Diploptera punctata</name>
    <name type="common">Pacific beetle cockroach</name>
    <dbReference type="NCBI Taxonomy" id="6984"/>
    <lineage>
        <taxon>Eukaryota</taxon>
        <taxon>Metazoa</taxon>
        <taxon>Ecdysozoa</taxon>
        <taxon>Arthropoda</taxon>
        <taxon>Hexapoda</taxon>
        <taxon>Insecta</taxon>
        <taxon>Pterygota</taxon>
        <taxon>Neoptera</taxon>
        <taxon>Polyneoptera</taxon>
        <taxon>Dictyoptera</taxon>
        <taxon>Blattodea</taxon>
        <taxon>Blaberoidea</taxon>
        <taxon>Blaberidae</taxon>
        <taxon>Diplopterinae</taxon>
        <taxon>Diploptera</taxon>
    </lineage>
</organism>
<name>A0AAD8ESK7_DIPPU</name>
<dbReference type="EMBL" id="JASPKZ010000335">
    <property type="protein sequence ID" value="KAJ9600554.1"/>
    <property type="molecule type" value="Genomic_DNA"/>
</dbReference>